<proteinExistence type="predicted"/>
<dbReference type="EMBL" id="HBUF01513580">
    <property type="protein sequence ID" value="CAG6747286.1"/>
    <property type="molecule type" value="Transcribed_RNA"/>
</dbReference>
<sequence length="113" mass="13076">MTTSCTCSKLCHKLSFTLNRGISELLMNFHESSRPPMLFTAESWSFKVSSPDSMVFNSPGFLIFVLNRVKEFRFFRFCKKTSSFQSFKLSVSTKFSSILFSSMWLKSFEVSMN</sequence>
<evidence type="ECO:0000313" key="1">
    <source>
        <dbReference type="EMBL" id="CAG6747286.1"/>
    </source>
</evidence>
<organism evidence="1">
    <name type="scientific">Cacopsylla melanoneura</name>
    <dbReference type="NCBI Taxonomy" id="428564"/>
    <lineage>
        <taxon>Eukaryota</taxon>
        <taxon>Metazoa</taxon>
        <taxon>Ecdysozoa</taxon>
        <taxon>Arthropoda</taxon>
        <taxon>Hexapoda</taxon>
        <taxon>Insecta</taxon>
        <taxon>Pterygota</taxon>
        <taxon>Neoptera</taxon>
        <taxon>Paraneoptera</taxon>
        <taxon>Hemiptera</taxon>
        <taxon>Sternorrhyncha</taxon>
        <taxon>Psylloidea</taxon>
        <taxon>Psyllidae</taxon>
        <taxon>Psyllinae</taxon>
        <taxon>Cacopsylla</taxon>
    </lineage>
</organism>
<accession>A0A8D8ZIV2</accession>
<name>A0A8D8ZIV2_9HEMI</name>
<dbReference type="AlphaFoldDB" id="A0A8D8ZIV2"/>
<reference evidence="1" key="1">
    <citation type="submission" date="2021-05" db="EMBL/GenBank/DDBJ databases">
        <authorList>
            <person name="Alioto T."/>
            <person name="Alioto T."/>
            <person name="Gomez Garrido J."/>
        </authorList>
    </citation>
    <scope>NUCLEOTIDE SEQUENCE</scope>
</reference>
<protein>
    <submittedName>
        <fullName evidence="1">Uncharacterized protein</fullName>
    </submittedName>
</protein>